<accession>A0A7X3G8R8</accession>
<evidence type="ECO:0000256" key="6">
    <source>
        <dbReference type="ARBA" id="ARBA00023136"/>
    </source>
</evidence>
<evidence type="ECO:0000256" key="1">
    <source>
        <dbReference type="ARBA" id="ARBA00004651"/>
    </source>
</evidence>
<evidence type="ECO:0000256" key="3">
    <source>
        <dbReference type="ARBA" id="ARBA00022475"/>
    </source>
</evidence>
<gene>
    <name evidence="11" type="ORF">E5983_06070</name>
</gene>
<feature type="domain" description="Mechanosensitive ion channel transmembrane helices 2/3" evidence="10">
    <location>
        <begin position="73"/>
        <end position="114"/>
    </location>
</feature>
<name>A0A7X3G8R8_9STRE</name>
<dbReference type="PANTHER" id="PTHR30460:SF0">
    <property type="entry name" value="MODERATE CONDUCTANCE MECHANOSENSITIVE CHANNEL YBIO"/>
    <property type="match status" value="1"/>
</dbReference>
<dbReference type="Pfam" id="PF00924">
    <property type="entry name" value="MS_channel_2nd"/>
    <property type="match status" value="1"/>
</dbReference>
<dbReference type="FunFam" id="2.30.30.60:FF:000001">
    <property type="entry name" value="MscS Mechanosensitive ion channel"/>
    <property type="match status" value="1"/>
</dbReference>
<dbReference type="AlphaFoldDB" id="A0A7X3G8R8"/>
<feature type="domain" description="Mechanosensitive ion channel MscS" evidence="9">
    <location>
        <begin position="117"/>
        <end position="184"/>
    </location>
</feature>
<keyword evidence="4 8" id="KW-0812">Transmembrane</keyword>
<dbReference type="GO" id="GO:0008381">
    <property type="term" value="F:mechanosensitive monoatomic ion channel activity"/>
    <property type="evidence" value="ECO:0007669"/>
    <property type="project" value="InterPro"/>
</dbReference>
<dbReference type="Gene3D" id="2.30.30.60">
    <property type="match status" value="1"/>
</dbReference>
<dbReference type="InterPro" id="IPR006685">
    <property type="entry name" value="MscS_channel_2nd"/>
</dbReference>
<dbReference type="RefSeq" id="WP_160332990.1">
    <property type="nucleotide sequence ID" value="NZ_JAOBSU010000063.1"/>
</dbReference>
<evidence type="ECO:0000313" key="12">
    <source>
        <dbReference type="Proteomes" id="UP000461595"/>
    </source>
</evidence>
<dbReference type="Proteomes" id="UP000461595">
    <property type="component" value="Unassembled WGS sequence"/>
</dbReference>
<dbReference type="InterPro" id="IPR045276">
    <property type="entry name" value="YbiO_bact"/>
</dbReference>
<reference evidence="11 12" key="1">
    <citation type="submission" date="2019-12" db="EMBL/GenBank/DDBJ databases">
        <title>Microbes associate with the intestines of laboratory mice.</title>
        <authorList>
            <person name="Navarre W."/>
            <person name="Wong E."/>
        </authorList>
    </citation>
    <scope>NUCLEOTIDE SEQUENCE [LARGE SCALE GENOMIC DNA]</scope>
    <source>
        <strain evidence="11 12">NM51_B2-22</strain>
    </source>
</reference>
<proteinExistence type="inferred from homology"/>
<comment type="similarity">
    <text evidence="2">Belongs to the MscS (TC 1.A.23) family.</text>
</comment>
<dbReference type="InterPro" id="IPR010920">
    <property type="entry name" value="LSM_dom_sf"/>
</dbReference>
<sequence length="284" mass="31282">MQNLLLRTLERVHWEEVLDQFISKFISLLLLFVLFWIGKKLIHALVHRLVAPSLLFVQSNSARKETLLHLIDNVLNYALYFLLIYWTLSILGLPVSSLLAGAGLAGVVVGLGAQGFLSDMVNGFFILLERQLDVGDYVILPNGSGKLSGTVENVGIRTTQVRDGNGTLYYIPNRQILVVSNQSRGEVSVTLDLPLLPGTDFDLVDQVIAKVNQSQLQTLSQLEGQPKVLGAQWIRSEGFVYRISVPIQQGQDSGVVYPLYRLYQDALKAAGIELASSSSSSAQN</sequence>
<comment type="caution">
    <text evidence="11">The sequence shown here is derived from an EMBL/GenBank/DDBJ whole genome shotgun (WGS) entry which is preliminary data.</text>
</comment>
<evidence type="ECO:0000259" key="10">
    <source>
        <dbReference type="Pfam" id="PF21088"/>
    </source>
</evidence>
<organism evidence="11 12">
    <name type="scientific">Streptococcus danieliae</name>
    <dbReference type="NCBI Taxonomy" id="747656"/>
    <lineage>
        <taxon>Bacteria</taxon>
        <taxon>Bacillati</taxon>
        <taxon>Bacillota</taxon>
        <taxon>Bacilli</taxon>
        <taxon>Lactobacillales</taxon>
        <taxon>Streptococcaceae</taxon>
        <taxon>Streptococcus</taxon>
    </lineage>
</organism>
<comment type="function">
    <text evidence="7">May play a role in resistance to osmotic downshock.</text>
</comment>
<evidence type="ECO:0000313" key="11">
    <source>
        <dbReference type="EMBL" id="MVX59205.1"/>
    </source>
</evidence>
<keyword evidence="3" id="KW-1003">Cell membrane</keyword>
<evidence type="ECO:0000256" key="4">
    <source>
        <dbReference type="ARBA" id="ARBA00022692"/>
    </source>
</evidence>
<evidence type="ECO:0000259" key="9">
    <source>
        <dbReference type="Pfam" id="PF00924"/>
    </source>
</evidence>
<feature type="transmembrane region" description="Helical" evidence="8">
    <location>
        <begin position="98"/>
        <end position="117"/>
    </location>
</feature>
<dbReference type="GO" id="GO:0005886">
    <property type="term" value="C:plasma membrane"/>
    <property type="evidence" value="ECO:0007669"/>
    <property type="project" value="UniProtKB-SubCell"/>
</dbReference>
<dbReference type="PANTHER" id="PTHR30460">
    <property type="entry name" value="MODERATE CONDUCTANCE MECHANOSENSITIVE CHANNEL YBIO"/>
    <property type="match status" value="1"/>
</dbReference>
<dbReference type="EMBL" id="WSRS01000049">
    <property type="protein sequence ID" value="MVX59205.1"/>
    <property type="molecule type" value="Genomic_DNA"/>
</dbReference>
<dbReference type="SUPFAM" id="SSF82861">
    <property type="entry name" value="Mechanosensitive channel protein MscS (YggB), transmembrane region"/>
    <property type="match status" value="1"/>
</dbReference>
<comment type="subcellular location">
    <subcellularLocation>
        <location evidence="1">Cell membrane</location>
        <topology evidence="1">Multi-pass membrane protein</topology>
    </subcellularLocation>
</comment>
<dbReference type="InterPro" id="IPR011014">
    <property type="entry name" value="MscS_channel_TM-2"/>
</dbReference>
<dbReference type="SUPFAM" id="SSF50182">
    <property type="entry name" value="Sm-like ribonucleoproteins"/>
    <property type="match status" value="1"/>
</dbReference>
<dbReference type="InterPro" id="IPR049142">
    <property type="entry name" value="MS_channel_1st"/>
</dbReference>
<dbReference type="Gene3D" id="1.10.287.1260">
    <property type="match status" value="1"/>
</dbReference>
<evidence type="ECO:0000256" key="8">
    <source>
        <dbReference type="SAM" id="Phobius"/>
    </source>
</evidence>
<evidence type="ECO:0000256" key="7">
    <source>
        <dbReference type="ARBA" id="ARBA00059688"/>
    </source>
</evidence>
<evidence type="ECO:0000256" key="5">
    <source>
        <dbReference type="ARBA" id="ARBA00022989"/>
    </source>
</evidence>
<dbReference type="Pfam" id="PF21088">
    <property type="entry name" value="MS_channel_1st"/>
    <property type="match status" value="1"/>
</dbReference>
<dbReference type="OrthoDB" id="9809206at2"/>
<feature type="transmembrane region" description="Helical" evidence="8">
    <location>
        <begin position="74"/>
        <end position="92"/>
    </location>
</feature>
<feature type="transmembrane region" description="Helical" evidence="8">
    <location>
        <begin position="20"/>
        <end position="38"/>
    </location>
</feature>
<dbReference type="InterPro" id="IPR023408">
    <property type="entry name" value="MscS_beta-dom_sf"/>
</dbReference>
<protein>
    <submittedName>
        <fullName evidence="11">Mechanosensitive ion channel</fullName>
    </submittedName>
</protein>
<evidence type="ECO:0000256" key="2">
    <source>
        <dbReference type="ARBA" id="ARBA00008017"/>
    </source>
</evidence>
<keyword evidence="5 8" id="KW-1133">Transmembrane helix</keyword>
<keyword evidence="6 8" id="KW-0472">Membrane</keyword>